<dbReference type="AlphaFoldDB" id="A0A1Y2D389"/>
<proteinExistence type="predicted"/>
<evidence type="ECO:0000313" key="1">
    <source>
        <dbReference type="EMBL" id="ORY53015.1"/>
    </source>
</evidence>
<evidence type="ECO:0008006" key="3">
    <source>
        <dbReference type="Google" id="ProtNLM"/>
    </source>
</evidence>
<dbReference type="Gene3D" id="1.25.40.10">
    <property type="entry name" value="Tetratricopeptide repeat domain"/>
    <property type="match status" value="1"/>
</dbReference>
<name>A0A1Y2D389_9FUNG</name>
<accession>A0A1Y2D389</accession>
<dbReference type="InterPro" id="IPR011990">
    <property type="entry name" value="TPR-like_helical_dom_sf"/>
</dbReference>
<dbReference type="OrthoDB" id="185373at2759"/>
<gene>
    <name evidence="1" type="ORF">BCR33DRAFT_711406</name>
</gene>
<keyword evidence="2" id="KW-1185">Reference proteome</keyword>
<sequence length="510" mass="55148">MQLSRLTSLLQRLPATRPLLSIRRYTTGTTSATSAIGSNDSSVAVQMRTHLDANTVADDAAAWTLFTSSTAATRRHLSAADVERLLLVASSSAALSKRALRSAAEDLFAINARAAAADVDAVFDLLRTKDSSSLEDIDAAIVLATEALARAAHFEEAETVLRAFVERKCGLPKPNPSEMDAKLAAEKMERDRLRAERIRAEEVQTCCPKPTDNSTDLPTKDRLVSKLLELCADKPTWHRHPPLPKDASPALIKKRTRPAPPPHIALLIATYNSLLKAYVSNPPTPTTKEATLRLLSLLNSYLAAGKAEIQHIQSTFNPSLGIPPSLLLAMLPEKRSLQVVFDYAHHLTLANGPPASALLETWDAWFDGIGKIPPAIRYGTGCVGYAHTGNMAAFSKFLKAFDTATIETPDDRAVVYAKSLKGLVSSGRILEAAEFFESARANGFEWTEPSYKTLITGIAQSKVEGGEVLAAGLIERLKSSGIKGKAGVLYHLKAAFGEESEAVKLYRTLI</sequence>
<dbReference type="Proteomes" id="UP000193642">
    <property type="component" value="Unassembled WGS sequence"/>
</dbReference>
<reference evidence="1 2" key="1">
    <citation type="submission" date="2016-07" db="EMBL/GenBank/DDBJ databases">
        <title>Pervasive Adenine N6-methylation of Active Genes in Fungi.</title>
        <authorList>
            <consortium name="DOE Joint Genome Institute"/>
            <person name="Mondo S.J."/>
            <person name="Dannebaum R.O."/>
            <person name="Kuo R.C."/>
            <person name="Labutti K."/>
            <person name="Haridas S."/>
            <person name="Kuo A."/>
            <person name="Salamov A."/>
            <person name="Ahrendt S.R."/>
            <person name="Lipzen A."/>
            <person name="Sullivan W."/>
            <person name="Andreopoulos W.B."/>
            <person name="Clum A."/>
            <person name="Lindquist E."/>
            <person name="Daum C."/>
            <person name="Ramamoorthy G.K."/>
            <person name="Gryganskyi A."/>
            <person name="Culley D."/>
            <person name="Magnuson J.K."/>
            <person name="James T.Y."/>
            <person name="O'Malley M.A."/>
            <person name="Stajich J.E."/>
            <person name="Spatafora J.W."/>
            <person name="Visel A."/>
            <person name="Grigoriev I.V."/>
        </authorList>
    </citation>
    <scope>NUCLEOTIDE SEQUENCE [LARGE SCALE GENOMIC DNA]</scope>
    <source>
        <strain evidence="1 2">JEL800</strain>
    </source>
</reference>
<dbReference type="EMBL" id="MCGO01000002">
    <property type="protein sequence ID" value="ORY53015.1"/>
    <property type="molecule type" value="Genomic_DNA"/>
</dbReference>
<evidence type="ECO:0000313" key="2">
    <source>
        <dbReference type="Proteomes" id="UP000193642"/>
    </source>
</evidence>
<protein>
    <recommendedName>
        <fullName evidence="3">Pentacotripeptide-repeat region of PRORP domain-containing protein</fullName>
    </recommendedName>
</protein>
<comment type="caution">
    <text evidence="1">The sequence shown here is derived from an EMBL/GenBank/DDBJ whole genome shotgun (WGS) entry which is preliminary data.</text>
</comment>
<organism evidence="1 2">
    <name type="scientific">Rhizoclosmatium globosum</name>
    <dbReference type="NCBI Taxonomy" id="329046"/>
    <lineage>
        <taxon>Eukaryota</taxon>
        <taxon>Fungi</taxon>
        <taxon>Fungi incertae sedis</taxon>
        <taxon>Chytridiomycota</taxon>
        <taxon>Chytridiomycota incertae sedis</taxon>
        <taxon>Chytridiomycetes</taxon>
        <taxon>Chytridiales</taxon>
        <taxon>Chytriomycetaceae</taxon>
        <taxon>Rhizoclosmatium</taxon>
    </lineage>
</organism>